<comment type="subcellular location">
    <subcellularLocation>
        <location evidence="1 12">Cytoplasm</location>
    </subcellularLocation>
</comment>
<dbReference type="GO" id="GO:0070042">
    <property type="term" value="F:rRNA (uridine-N3-)-methyltransferase activity"/>
    <property type="evidence" value="ECO:0007669"/>
    <property type="project" value="TreeGrafter"/>
</dbReference>
<reference evidence="16" key="1">
    <citation type="submission" date="2018-03" db="EMBL/GenBank/DDBJ databases">
        <title>Ecological and genomic features of two cosmopolitan and abundant freshwater picocyanobacteria.</title>
        <authorList>
            <person name="Cabello-Yeves P.J."/>
            <person name="Picazo A."/>
            <person name="Camacho A."/>
            <person name="Callieri C."/>
            <person name="Rosselli R."/>
            <person name="Roda-Garcia J."/>
            <person name="Coutinho F.H."/>
            <person name="Rodriguez-Valera F."/>
        </authorList>
    </citation>
    <scope>NUCLEOTIDE SEQUENCE [LARGE SCALE GENOMIC DNA]</scope>
    <source>
        <strain evidence="16">Tous</strain>
    </source>
</reference>
<organism evidence="15 16">
    <name type="scientific">Synechococcus lacustris str. Tous</name>
    <dbReference type="NCBI Taxonomy" id="1910958"/>
    <lineage>
        <taxon>Bacteria</taxon>
        <taxon>Bacillati</taxon>
        <taxon>Cyanobacteriota</taxon>
        <taxon>Cyanophyceae</taxon>
        <taxon>Synechococcales</taxon>
        <taxon>Synechococcaceae</taxon>
        <taxon>Synechococcus</taxon>
    </lineage>
</organism>
<dbReference type="PANTHER" id="PTHR30027:SF3">
    <property type="entry name" value="16S RRNA (URACIL(1498)-N(3))-METHYLTRANSFERASE"/>
    <property type="match status" value="1"/>
</dbReference>
<evidence type="ECO:0000256" key="1">
    <source>
        <dbReference type="ARBA" id="ARBA00004496"/>
    </source>
</evidence>
<dbReference type="SUPFAM" id="SSF88697">
    <property type="entry name" value="PUA domain-like"/>
    <property type="match status" value="1"/>
</dbReference>
<evidence type="ECO:0000313" key="16">
    <source>
        <dbReference type="Proteomes" id="UP000240206"/>
    </source>
</evidence>
<keyword evidence="7 12" id="KW-0489">Methyltransferase</keyword>
<dbReference type="InterPro" id="IPR029026">
    <property type="entry name" value="tRNA_m1G_MTases_N"/>
</dbReference>
<comment type="catalytic activity">
    <reaction evidence="11 12">
        <text>uridine(1498) in 16S rRNA + S-adenosyl-L-methionine = N(3)-methyluridine(1498) in 16S rRNA + S-adenosyl-L-homocysteine + H(+)</text>
        <dbReference type="Rhea" id="RHEA:42920"/>
        <dbReference type="Rhea" id="RHEA-COMP:10283"/>
        <dbReference type="Rhea" id="RHEA-COMP:10284"/>
        <dbReference type="ChEBI" id="CHEBI:15378"/>
        <dbReference type="ChEBI" id="CHEBI:57856"/>
        <dbReference type="ChEBI" id="CHEBI:59789"/>
        <dbReference type="ChEBI" id="CHEBI:65315"/>
        <dbReference type="ChEBI" id="CHEBI:74502"/>
        <dbReference type="EC" id="2.1.1.193"/>
    </reaction>
</comment>
<evidence type="ECO:0000259" key="14">
    <source>
        <dbReference type="Pfam" id="PF20260"/>
    </source>
</evidence>
<keyword evidence="16" id="KW-1185">Reference proteome</keyword>
<dbReference type="RefSeq" id="WP_106499398.1">
    <property type="nucleotide sequence ID" value="NZ_PXVC01000011.1"/>
</dbReference>
<dbReference type="EMBL" id="PXVC01000011">
    <property type="protein sequence ID" value="PSI02125.1"/>
    <property type="molecule type" value="Genomic_DNA"/>
</dbReference>
<protein>
    <recommendedName>
        <fullName evidence="4 12">Ribosomal RNA small subunit methyltransferase E</fullName>
        <ecNumber evidence="3 12">2.1.1.193</ecNumber>
    </recommendedName>
</protein>
<comment type="function">
    <text evidence="10 12">Specifically methylates the N3 position of the uracil ring of uridine 1498 (m3U1498) in 16S rRNA. Acts on the fully assembled 30S ribosomal subunit.</text>
</comment>
<dbReference type="PIRSF" id="PIRSF015601">
    <property type="entry name" value="MTase_slr0722"/>
    <property type="match status" value="1"/>
</dbReference>
<name>A0A2P7EFX5_9SYNE</name>
<dbReference type="Gene3D" id="3.40.1280.10">
    <property type="match status" value="1"/>
</dbReference>
<dbReference type="InterPro" id="IPR046886">
    <property type="entry name" value="RsmE_MTase_dom"/>
</dbReference>
<dbReference type="GO" id="GO:0005737">
    <property type="term" value="C:cytoplasm"/>
    <property type="evidence" value="ECO:0007669"/>
    <property type="project" value="UniProtKB-SubCell"/>
</dbReference>
<dbReference type="InterPro" id="IPR006700">
    <property type="entry name" value="RsmE"/>
</dbReference>
<evidence type="ECO:0000256" key="7">
    <source>
        <dbReference type="ARBA" id="ARBA00022603"/>
    </source>
</evidence>
<evidence type="ECO:0000259" key="13">
    <source>
        <dbReference type="Pfam" id="PF04452"/>
    </source>
</evidence>
<evidence type="ECO:0000313" key="15">
    <source>
        <dbReference type="EMBL" id="PSI02125.1"/>
    </source>
</evidence>
<dbReference type="InterPro" id="IPR015947">
    <property type="entry name" value="PUA-like_sf"/>
</dbReference>
<keyword evidence="6 12" id="KW-0698">rRNA processing</keyword>
<proteinExistence type="inferred from homology"/>
<comment type="caution">
    <text evidence="15">The sequence shown here is derived from an EMBL/GenBank/DDBJ whole genome shotgun (WGS) entry which is preliminary data.</text>
</comment>
<gene>
    <name evidence="15" type="ORF">C7K08_04175</name>
</gene>
<evidence type="ECO:0000256" key="9">
    <source>
        <dbReference type="ARBA" id="ARBA00022691"/>
    </source>
</evidence>
<dbReference type="Pfam" id="PF04452">
    <property type="entry name" value="Methyltrans_RNA"/>
    <property type="match status" value="1"/>
</dbReference>
<evidence type="ECO:0000256" key="12">
    <source>
        <dbReference type="PIRNR" id="PIRNR015601"/>
    </source>
</evidence>
<keyword evidence="5 12" id="KW-0963">Cytoplasm</keyword>
<accession>A0A2P7EFX5</accession>
<keyword evidence="9 12" id="KW-0949">S-adenosyl-L-methionine</keyword>
<evidence type="ECO:0000256" key="5">
    <source>
        <dbReference type="ARBA" id="ARBA00022490"/>
    </source>
</evidence>
<evidence type="ECO:0000256" key="6">
    <source>
        <dbReference type="ARBA" id="ARBA00022552"/>
    </source>
</evidence>
<dbReference type="AlphaFoldDB" id="A0A2P7EFX5"/>
<dbReference type="Proteomes" id="UP000240206">
    <property type="component" value="Unassembled WGS sequence"/>
</dbReference>
<evidence type="ECO:0000256" key="8">
    <source>
        <dbReference type="ARBA" id="ARBA00022679"/>
    </source>
</evidence>
<dbReference type="NCBIfam" id="TIGR00046">
    <property type="entry name" value="RsmE family RNA methyltransferase"/>
    <property type="match status" value="1"/>
</dbReference>
<comment type="similarity">
    <text evidence="2 12">Belongs to the RNA methyltransferase RsmE family.</text>
</comment>
<evidence type="ECO:0000256" key="2">
    <source>
        <dbReference type="ARBA" id="ARBA00005528"/>
    </source>
</evidence>
<feature type="domain" description="Ribosomal RNA small subunit methyltransferase E methyltransferase" evidence="13">
    <location>
        <begin position="77"/>
        <end position="239"/>
    </location>
</feature>
<dbReference type="PANTHER" id="PTHR30027">
    <property type="entry name" value="RIBOSOMAL RNA SMALL SUBUNIT METHYLTRANSFERASE E"/>
    <property type="match status" value="1"/>
</dbReference>
<dbReference type="SUPFAM" id="SSF75217">
    <property type="entry name" value="alpha/beta knot"/>
    <property type="match status" value="1"/>
</dbReference>
<keyword evidence="8 12" id="KW-0808">Transferase</keyword>
<evidence type="ECO:0000256" key="11">
    <source>
        <dbReference type="ARBA" id="ARBA00047944"/>
    </source>
</evidence>
<dbReference type="GO" id="GO:0070475">
    <property type="term" value="P:rRNA base methylation"/>
    <property type="evidence" value="ECO:0007669"/>
    <property type="project" value="TreeGrafter"/>
</dbReference>
<dbReference type="CDD" id="cd18084">
    <property type="entry name" value="RsmE-like"/>
    <property type="match status" value="1"/>
</dbReference>
<dbReference type="InterPro" id="IPR046887">
    <property type="entry name" value="RsmE_PUA-like"/>
</dbReference>
<dbReference type="InterPro" id="IPR029028">
    <property type="entry name" value="Alpha/beta_knot_MTases"/>
</dbReference>
<evidence type="ECO:0000256" key="4">
    <source>
        <dbReference type="ARBA" id="ARBA00013673"/>
    </source>
</evidence>
<dbReference type="EC" id="2.1.1.193" evidence="3 12"/>
<dbReference type="STRING" id="1910958.BTM30_00820"/>
<feature type="domain" description="Ribosomal RNA small subunit methyltransferase E PUA-like" evidence="14">
    <location>
        <begin position="24"/>
        <end position="57"/>
    </location>
</feature>
<evidence type="ECO:0000256" key="3">
    <source>
        <dbReference type="ARBA" id="ARBA00012328"/>
    </source>
</evidence>
<sequence length="262" mass="28487">MAEQRRLLISPERLTTSSNSIALNPGELHYLQRVLRLKPGGGFTICDGCGGTYLASLGNAGSANLLEKLPAIQAATPKINLLFGLFRRDLDLMLRMATELGVDQLQPLQAEYSLLEPGEQRIDRWKTILKEATEQSERCWLPLLEQPKLAFDGLASPAAAGVCRWIGVTREAGVCSLQEELQSHAAVAAQQWQLACGPEGGWSPAELQIAVNAGWKAITLSSTVLRCSTAAICALALMQHQRLQLNGYKSTANLPGHRFEIS</sequence>
<dbReference type="Pfam" id="PF20260">
    <property type="entry name" value="PUA_4"/>
    <property type="match status" value="1"/>
</dbReference>
<evidence type="ECO:0000256" key="10">
    <source>
        <dbReference type="ARBA" id="ARBA00025699"/>
    </source>
</evidence>